<dbReference type="EMBL" id="MU004240">
    <property type="protein sequence ID" value="KAF2665590.1"/>
    <property type="molecule type" value="Genomic_DNA"/>
</dbReference>
<dbReference type="CDD" id="cd07061">
    <property type="entry name" value="HP_HAP_like"/>
    <property type="match status" value="1"/>
</dbReference>
<organism evidence="5 6">
    <name type="scientific">Microthyrium microscopicum</name>
    <dbReference type="NCBI Taxonomy" id="703497"/>
    <lineage>
        <taxon>Eukaryota</taxon>
        <taxon>Fungi</taxon>
        <taxon>Dikarya</taxon>
        <taxon>Ascomycota</taxon>
        <taxon>Pezizomycotina</taxon>
        <taxon>Dothideomycetes</taxon>
        <taxon>Dothideomycetes incertae sedis</taxon>
        <taxon>Microthyriales</taxon>
        <taxon>Microthyriaceae</taxon>
        <taxon>Microthyrium</taxon>
    </lineage>
</organism>
<evidence type="ECO:0000256" key="1">
    <source>
        <dbReference type="ARBA" id="ARBA00005375"/>
    </source>
</evidence>
<dbReference type="OrthoDB" id="10257284at2759"/>
<name>A0A6A6U108_9PEZI</name>
<keyword evidence="6" id="KW-1185">Reference proteome</keyword>
<feature type="compositionally biased region" description="Polar residues" evidence="4">
    <location>
        <begin position="98"/>
        <end position="110"/>
    </location>
</feature>
<dbReference type="AlphaFoldDB" id="A0A6A6U108"/>
<reference evidence="5" key="1">
    <citation type="journal article" date="2020" name="Stud. Mycol.">
        <title>101 Dothideomycetes genomes: a test case for predicting lifestyles and emergence of pathogens.</title>
        <authorList>
            <person name="Haridas S."/>
            <person name="Albert R."/>
            <person name="Binder M."/>
            <person name="Bloem J."/>
            <person name="Labutti K."/>
            <person name="Salamov A."/>
            <person name="Andreopoulos B."/>
            <person name="Baker S."/>
            <person name="Barry K."/>
            <person name="Bills G."/>
            <person name="Bluhm B."/>
            <person name="Cannon C."/>
            <person name="Castanera R."/>
            <person name="Culley D."/>
            <person name="Daum C."/>
            <person name="Ezra D."/>
            <person name="Gonzalez J."/>
            <person name="Henrissat B."/>
            <person name="Kuo A."/>
            <person name="Liang C."/>
            <person name="Lipzen A."/>
            <person name="Lutzoni F."/>
            <person name="Magnuson J."/>
            <person name="Mondo S."/>
            <person name="Nolan M."/>
            <person name="Ohm R."/>
            <person name="Pangilinan J."/>
            <person name="Park H.-J."/>
            <person name="Ramirez L."/>
            <person name="Alfaro M."/>
            <person name="Sun H."/>
            <person name="Tritt A."/>
            <person name="Yoshinaga Y."/>
            <person name="Zwiers L.-H."/>
            <person name="Turgeon B."/>
            <person name="Goodwin S."/>
            <person name="Spatafora J."/>
            <person name="Crous P."/>
            <person name="Grigoriev I."/>
        </authorList>
    </citation>
    <scope>NUCLEOTIDE SEQUENCE</scope>
    <source>
        <strain evidence="5">CBS 115976</strain>
    </source>
</reference>
<accession>A0A6A6U108</accession>
<dbReference type="PANTHER" id="PTHR11567">
    <property type="entry name" value="ACID PHOSPHATASE-RELATED"/>
    <property type="match status" value="1"/>
</dbReference>
<dbReference type="GO" id="GO:0016158">
    <property type="term" value="F:inositol hexakisphosphate 3-phosphatase activity"/>
    <property type="evidence" value="ECO:0007669"/>
    <property type="project" value="UniProtKB-EC"/>
</dbReference>
<comment type="similarity">
    <text evidence="1">Belongs to the histidine acid phosphatase family.</text>
</comment>
<evidence type="ECO:0000256" key="3">
    <source>
        <dbReference type="ARBA" id="ARBA00022801"/>
    </source>
</evidence>
<keyword evidence="3" id="KW-0378">Hydrolase</keyword>
<dbReference type="EC" id="3.1.3.8" evidence="2"/>
<evidence type="ECO:0000256" key="2">
    <source>
        <dbReference type="ARBA" id="ARBA00012632"/>
    </source>
</evidence>
<dbReference type="Gene3D" id="3.40.50.1240">
    <property type="entry name" value="Phosphoglycerate mutase-like"/>
    <property type="match status" value="1"/>
</dbReference>
<evidence type="ECO:0000313" key="6">
    <source>
        <dbReference type="Proteomes" id="UP000799302"/>
    </source>
</evidence>
<gene>
    <name evidence="5" type="ORF">BT63DRAFT_482518</name>
</gene>
<evidence type="ECO:0000256" key="4">
    <source>
        <dbReference type="SAM" id="MobiDB-lite"/>
    </source>
</evidence>
<dbReference type="PANTHER" id="PTHR11567:SF110">
    <property type="entry name" value="2-PHOSPHOXYLOSE PHOSPHATASE 1"/>
    <property type="match status" value="1"/>
</dbReference>
<proteinExistence type="inferred from homology"/>
<dbReference type="PROSITE" id="PS00616">
    <property type="entry name" value="HIS_ACID_PHOSPHAT_1"/>
    <property type="match status" value="1"/>
</dbReference>
<feature type="region of interest" description="Disordered" evidence="4">
    <location>
        <begin position="91"/>
        <end position="110"/>
    </location>
</feature>
<dbReference type="InterPro" id="IPR000560">
    <property type="entry name" value="His_Pase_clade-2"/>
</dbReference>
<dbReference type="InterPro" id="IPR029033">
    <property type="entry name" value="His_PPase_superfam"/>
</dbReference>
<dbReference type="InterPro" id="IPR050645">
    <property type="entry name" value="Histidine_acid_phosphatase"/>
</dbReference>
<evidence type="ECO:0000313" key="5">
    <source>
        <dbReference type="EMBL" id="KAF2665590.1"/>
    </source>
</evidence>
<protein>
    <recommendedName>
        <fullName evidence="2">3-phytase</fullName>
        <ecNumber evidence="2">3.1.3.8</ecNumber>
    </recommendedName>
</protein>
<dbReference type="InterPro" id="IPR033379">
    <property type="entry name" value="Acid_Pase_AS"/>
</dbReference>
<dbReference type="SUPFAM" id="SSF53254">
    <property type="entry name" value="Phosphoglycerate mutase-like"/>
    <property type="match status" value="1"/>
</dbReference>
<dbReference type="Pfam" id="PF00328">
    <property type="entry name" value="His_Phos_2"/>
    <property type="match status" value="1"/>
</dbReference>
<sequence>MTTLVPREPYSEEELGKLYPKGLQLQLVQILLRHGERTPVAPRFQNAGLPAYWPYCKASSRFTSTVLATTDPASSSWDNLQWQRHLERFSDSDDAPTLATSPTGDPNSMCQPGELTDLGRQTTLALGQRLRNLYIQQLSFLPSDLTPTVLDSLYLRATPIPRALESLQQAFIGLYPPRTRPSTLPPPAIILRSPGDETLFPNEVVCRRLNALARAFGQRTADRHNTSPALQHATKLIGKYVEGDVRVDGKPRLSGILDTVNATLAHGPLTRLPSEFYDPQLRDTLERVNVEEWYSGYQENREYRMLGIGSLAADIVGRMVQRAEGKGVVRFSMSGCHDTTLAGLLSSLGAFKGTKWPPFTSHVAIELFRKDMDGLAAKKSGGGWFHWVNPMADKSEIGRKPMDELNSVQRERLDGYYVRLRYNDAVVTVPGCKAAGKHLEGDESFCTLEAFKAIVDKYTPRDWKQQCKENMGKTAFPEKPEPSGY</sequence>
<dbReference type="Proteomes" id="UP000799302">
    <property type="component" value="Unassembled WGS sequence"/>
</dbReference>